<dbReference type="EMBL" id="CP012801">
    <property type="protein sequence ID" value="ALJ61890.1"/>
    <property type="molecule type" value="Genomic_DNA"/>
</dbReference>
<feature type="domain" description="Outer membrane protein beta-barrel" evidence="1">
    <location>
        <begin position="445"/>
        <end position="902"/>
    </location>
</feature>
<protein>
    <recommendedName>
        <fullName evidence="1">Outer membrane protein beta-barrel domain-containing protein</fullName>
    </recommendedName>
</protein>
<dbReference type="PATRIC" id="fig|246787.4.peg.4832"/>
<evidence type="ECO:0000313" key="2">
    <source>
        <dbReference type="EMBL" id="ALJ61890.1"/>
    </source>
</evidence>
<dbReference type="AlphaFoldDB" id="A0A0P0FVI4"/>
<proteinExistence type="predicted"/>
<dbReference type="SUPFAM" id="SSF56935">
    <property type="entry name" value="Porins"/>
    <property type="match status" value="1"/>
</dbReference>
<gene>
    <name evidence="2" type="ORF">BcellWH2_04676</name>
</gene>
<dbReference type="RefSeq" id="WP_029427680.1">
    <property type="nucleotide sequence ID" value="NZ_CP012801.1"/>
</dbReference>
<dbReference type="Pfam" id="PF14905">
    <property type="entry name" value="OMP_b-brl_3"/>
    <property type="match status" value="1"/>
</dbReference>
<accession>A0A0P0FVI4</accession>
<organism evidence="2 3">
    <name type="scientific">Bacteroides cellulosilyticus</name>
    <dbReference type="NCBI Taxonomy" id="246787"/>
    <lineage>
        <taxon>Bacteria</taxon>
        <taxon>Pseudomonadati</taxon>
        <taxon>Bacteroidota</taxon>
        <taxon>Bacteroidia</taxon>
        <taxon>Bacteroidales</taxon>
        <taxon>Bacteroidaceae</taxon>
        <taxon>Bacteroides</taxon>
    </lineage>
</organism>
<reference evidence="2 3" key="1">
    <citation type="journal article" date="2015" name="Science">
        <title>Genetic determinants of in vivo fitness and diet responsiveness in multiple human gut Bacteroides.</title>
        <authorList>
            <person name="Wu M."/>
            <person name="McNulty N.P."/>
            <person name="Rodionov D.A."/>
            <person name="Khoroshkin M.S."/>
            <person name="Griffin N.W."/>
            <person name="Cheng J."/>
            <person name="Latreille P."/>
            <person name="Kerstetter R.A."/>
            <person name="Terrapon N."/>
            <person name="Henrissat B."/>
            <person name="Osterman A.L."/>
            <person name="Gordon J.I."/>
        </authorList>
    </citation>
    <scope>NUCLEOTIDE SEQUENCE [LARGE SCALE GENOMIC DNA]</scope>
    <source>
        <strain evidence="2 3">WH2</strain>
    </source>
</reference>
<sequence length="915" mass="105042">MDHGRHTYLTFRNILIYVVLLWSGMTVNAQSGKGSFAGRVVDKDTKQPVGYAAVRLLTLPDSTFLAGVATTDDGKFRMQVVWPKDKKLLLEISFIGYTTFSKSIPSSFRGTSQNLGDIALFSDGILLGETVVVGKAPLAVTEQDTTVFNASAYRTPEGSMLEDLVKQLPGGEIDGDGKLLIHGKEVKKILVDGKEFFADDPKAALKNLPVEMVEKLRAYERKSDLARLTGIDDGDEEMILDLGVKKDMKKGWMDNFMAGTGNKGRYELANTLNRFRDNSQLTIIGNLNNTNNQGFSELQRESSAASGNILNRVGLVTSHSLGMNFTHDWDRVKLRSNVQYTGTDRSEDNSTTVDNFLKQDKSISHSTNSNHMKNHNLTANAYLEWKIDSVTNLVFRPQYRYVASDRRNSGYQQSWSDETLLNERTASNLYDNSQYNLTFMLQVNRKFSRKGRNLALKVDYGTNTSSADRKNFSTTHYFKNDTEKVVNQRVDDEGDGYNYRLQLVYVEPLPNRYFLQFRYSYQYRVTNSDRFVYNWDEAMEDFVADYDSLASNSFESQYSTHLFNMAVRTSRKKYNYNIGVDLEPQKLDSRSFLDDVSKHQMSKTVLNFSPTLNFRYKFSKRTQLQAIYRGKGRQPSVRDLQPVADMTNPLNIRIGNPSLKPSYTNTFTLNYNSYNVKHQRNMVVSLFVENVLNSVTNQVTYDSETGGRTTMPVNLNGNWRASGALSLSGPFKNRNWLFRTYSYLQYRNQNGYTTQNKEEPMKSSVKHLTARERLQFTFRTRQLELSARGEVLYNNSYNNVKDMRTETFDYQLGGDLQYYLPWGFECSSDLTYFLRTGYGYDSSGRKNLIWNCQLSKAFLKKKQLLLRFKFYDILRQEISMVRTISATAIRDADYNVLGRYFMVHAILRLNMMGKK</sequence>
<evidence type="ECO:0000259" key="1">
    <source>
        <dbReference type="Pfam" id="PF14905"/>
    </source>
</evidence>
<dbReference type="Proteomes" id="UP000061809">
    <property type="component" value="Chromosome"/>
</dbReference>
<evidence type="ECO:0000313" key="3">
    <source>
        <dbReference type="Proteomes" id="UP000061809"/>
    </source>
</evidence>
<dbReference type="InterPro" id="IPR041700">
    <property type="entry name" value="OMP_b-brl_3"/>
</dbReference>
<dbReference type="InterPro" id="IPR008969">
    <property type="entry name" value="CarboxyPept-like_regulatory"/>
</dbReference>
<name>A0A0P0FVI4_9BACE</name>
<dbReference type="SUPFAM" id="SSF49464">
    <property type="entry name" value="Carboxypeptidase regulatory domain-like"/>
    <property type="match status" value="1"/>
</dbReference>
<dbReference type="KEGG" id="bcel:BcellWH2_04676"/>